<dbReference type="Proteomes" id="UP000663851">
    <property type="component" value="Unassembled WGS sequence"/>
</dbReference>
<evidence type="ECO:0000256" key="5">
    <source>
        <dbReference type="ARBA" id="ARBA00022989"/>
    </source>
</evidence>
<evidence type="ECO:0000313" key="12">
    <source>
        <dbReference type="EMBL" id="CAF3524556.1"/>
    </source>
</evidence>
<comment type="similarity">
    <text evidence="2">Belongs to the CD36 family.</text>
</comment>
<keyword evidence="8" id="KW-0675">Receptor</keyword>
<evidence type="ECO:0000313" key="14">
    <source>
        <dbReference type="EMBL" id="CAF4691195.1"/>
    </source>
</evidence>
<dbReference type="PRINTS" id="PR01609">
    <property type="entry name" value="CD36FAMILY"/>
</dbReference>
<dbReference type="PANTHER" id="PTHR11923:SF51">
    <property type="entry name" value="LYSOSOME MEMBRANE PROTEIN 2"/>
    <property type="match status" value="1"/>
</dbReference>
<evidence type="ECO:0000256" key="4">
    <source>
        <dbReference type="ARBA" id="ARBA00022692"/>
    </source>
</evidence>
<dbReference type="Pfam" id="PF01130">
    <property type="entry name" value="CD36"/>
    <property type="match status" value="1"/>
</dbReference>
<dbReference type="PROSITE" id="PS51257">
    <property type="entry name" value="PROKAR_LIPOPROTEIN"/>
    <property type="match status" value="1"/>
</dbReference>
<comment type="subcellular location">
    <subcellularLocation>
        <location evidence="1">Cell membrane</location>
        <topology evidence="1">Multi-pass membrane protein</topology>
    </subcellularLocation>
</comment>
<evidence type="ECO:0008006" key="16">
    <source>
        <dbReference type="Google" id="ProtNLM"/>
    </source>
</evidence>
<keyword evidence="6 10" id="KW-0472">Membrane</keyword>
<comment type="caution">
    <text evidence="11">The sequence shown here is derived from an EMBL/GenBank/DDBJ whole genome shotgun (WGS) entry which is preliminary data.</text>
</comment>
<keyword evidence="4 10" id="KW-0812">Transmembrane</keyword>
<dbReference type="InterPro" id="IPR005428">
    <property type="entry name" value="CD36/SCARB1/SNMP1"/>
</dbReference>
<protein>
    <recommendedName>
        <fullName evidence="16">Lysosome membrane protein 2</fullName>
    </recommendedName>
</protein>
<dbReference type="PANTHER" id="PTHR11923">
    <property type="entry name" value="SCAVENGER RECEPTOR CLASS B TYPE-1 SR-B1"/>
    <property type="match status" value="1"/>
</dbReference>
<proteinExistence type="inferred from homology"/>
<name>A0A818EWX6_9BILA</name>
<evidence type="ECO:0000313" key="13">
    <source>
        <dbReference type="EMBL" id="CAF4364767.1"/>
    </source>
</evidence>
<keyword evidence="5 10" id="KW-1133">Transmembrane helix</keyword>
<dbReference type="GO" id="GO:0005044">
    <property type="term" value="F:scavenger receptor activity"/>
    <property type="evidence" value="ECO:0007669"/>
    <property type="project" value="TreeGrafter"/>
</dbReference>
<sequence length="514" mass="58075">MVDRIRCASIILTIVSIGFVVGGCLLIAFGDSLIKKIVNNECQLKPGTIIYSNWRDSPVPYYISIYVFDLQNTEFLNGTSKPSLKQRGPFVYKEVRAKINLEEYENETISYQEPRTYTFDAARSAEPDTINVTTINLVYMILVNYLQMEHVPSIFRRIVGELLSVQEKPIMQHTVQELLWGYTDPLLRILKTEFPDIISDDRVSVFDASVSGAGSNIYLVNNGVGRDANFNDRINEVGLVERFNFESKLSYWSNEYANMINGTDSTLWHPSTRKNERIYSFIADICRSVYLDYNETRTNNFNIETYHYTLPNSVFSNSTDNEGFCLNSTIANKTNEVECLPSGLFSLKTCIRFPESMISIPLPIIGSSPHFLAADPAVQNAVYGLEPDDIAHRSFVDIEPLTGIVMNGSRRLQVNLNVINDSAISAISRIRPLVYPMIWIDEHAEIDKLNADKFRKKVTVPITALHVMKYLILSIGIALFVIVLGLIAFSRYRTNTSGPAFPKPTADETSPLLF</sequence>
<dbReference type="Proteomes" id="UP000663872">
    <property type="component" value="Unassembled WGS sequence"/>
</dbReference>
<accession>A0A818EWX6</accession>
<evidence type="ECO:0000256" key="2">
    <source>
        <dbReference type="ARBA" id="ARBA00010532"/>
    </source>
</evidence>
<evidence type="ECO:0000313" key="11">
    <source>
        <dbReference type="EMBL" id="CAF3465647.1"/>
    </source>
</evidence>
<evidence type="ECO:0000256" key="1">
    <source>
        <dbReference type="ARBA" id="ARBA00004651"/>
    </source>
</evidence>
<keyword evidence="9" id="KW-0325">Glycoprotein</keyword>
<gene>
    <name evidence="11" type="ORF">GRG538_LOCUS15272</name>
    <name evidence="13" type="ORF">HFQ381_LOCUS17639</name>
    <name evidence="12" type="ORF">LUA448_LOCUS26630</name>
    <name evidence="14" type="ORF">QYT958_LOCUS17208</name>
</gene>
<feature type="transmembrane region" description="Helical" evidence="10">
    <location>
        <begin position="7"/>
        <end position="29"/>
    </location>
</feature>
<dbReference type="EMBL" id="CAJNYD010003597">
    <property type="protein sequence ID" value="CAF3524556.1"/>
    <property type="molecule type" value="Genomic_DNA"/>
</dbReference>
<evidence type="ECO:0000256" key="6">
    <source>
        <dbReference type="ARBA" id="ARBA00023136"/>
    </source>
</evidence>
<dbReference type="AlphaFoldDB" id="A0A818EWX6"/>
<dbReference type="EMBL" id="CAJNYT010002348">
    <property type="protein sequence ID" value="CAF3465647.1"/>
    <property type="molecule type" value="Genomic_DNA"/>
</dbReference>
<reference evidence="11" key="1">
    <citation type="submission" date="2021-02" db="EMBL/GenBank/DDBJ databases">
        <authorList>
            <person name="Nowell W R."/>
        </authorList>
    </citation>
    <scope>NUCLEOTIDE SEQUENCE</scope>
</reference>
<evidence type="ECO:0000256" key="8">
    <source>
        <dbReference type="ARBA" id="ARBA00023170"/>
    </source>
</evidence>
<feature type="transmembrane region" description="Helical" evidence="10">
    <location>
        <begin position="470"/>
        <end position="489"/>
    </location>
</feature>
<evidence type="ECO:0000256" key="7">
    <source>
        <dbReference type="ARBA" id="ARBA00023157"/>
    </source>
</evidence>
<dbReference type="Proteomes" id="UP000663848">
    <property type="component" value="Unassembled WGS sequence"/>
</dbReference>
<dbReference type="InterPro" id="IPR002159">
    <property type="entry name" value="CD36_fam"/>
</dbReference>
<evidence type="ECO:0000256" key="10">
    <source>
        <dbReference type="SAM" id="Phobius"/>
    </source>
</evidence>
<organism evidence="11 15">
    <name type="scientific">Rotaria socialis</name>
    <dbReference type="NCBI Taxonomy" id="392032"/>
    <lineage>
        <taxon>Eukaryota</taxon>
        <taxon>Metazoa</taxon>
        <taxon>Spiralia</taxon>
        <taxon>Gnathifera</taxon>
        <taxon>Rotifera</taxon>
        <taxon>Eurotatoria</taxon>
        <taxon>Bdelloidea</taxon>
        <taxon>Philodinida</taxon>
        <taxon>Philodinidae</taxon>
        <taxon>Rotaria</taxon>
    </lineage>
</organism>
<dbReference type="GO" id="GO:0005886">
    <property type="term" value="C:plasma membrane"/>
    <property type="evidence" value="ECO:0007669"/>
    <property type="project" value="UniProtKB-SubCell"/>
</dbReference>
<evidence type="ECO:0000256" key="3">
    <source>
        <dbReference type="ARBA" id="ARBA00022475"/>
    </source>
</evidence>
<keyword evidence="3" id="KW-1003">Cell membrane</keyword>
<dbReference type="EMBL" id="CAJOBR010002580">
    <property type="protein sequence ID" value="CAF4691195.1"/>
    <property type="molecule type" value="Genomic_DNA"/>
</dbReference>
<evidence type="ECO:0000313" key="15">
    <source>
        <dbReference type="Proteomes" id="UP000663872"/>
    </source>
</evidence>
<dbReference type="PRINTS" id="PR01610">
    <property type="entry name" value="CD36ANTIGEN"/>
</dbReference>
<dbReference type="Proteomes" id="UP000663833">
    <property type="component" value="Unassembled WGS sequence"/>
</dbReference>
<keyword evidence="7" id="KW-1015">Disulfide bond</keyword>
<dbReference type="EMBL" id="CAJOBO010001319">
    <property type="protein sequence ID" value="CAF4364767.1"/>
    <property type="molecule type" value="Genomic_DNA"/>
</dbReference>
<dbReference type="GO" id="GO:0005737">
    <property type="term" value="C:cytoplasm"/>
    <property type="evidence" value="ECO:0007669"/>
    <property type="project" value="TreeGrafter"/>
</dbReference>
<evidence type="ECO:0000256" key="9">
    <source>
        <dbReference type="ARBA" id="ARBA00023180"/>
    </source>
</evidence>